<evidence type="ECO:0000256" key="1">
    <source>
        <dbReference type="ARBA" id="ARBA00009995"/>
    </source>
</evidence>
<name>A0A0T6AVY8_9SCAR</name>
<keyword evidence="5" id="KW-1185">Reference proteome</keyword>
<dbReference type="PANTHER" id="PTHR48043:SF159">
    <property type="entry name" value="EG:EG0003.4 PROTEIN-RELATED"/>
    <property type="match status" value="1"/>
</dbReference>
<protein>
    <submittedName>
        <fullName evidence="4">Glucuronosyltransferase</fullName>
    </submittedName>
</protein>
<dbReference type="InterPro" id="IPR050271">
    <property type="entry name" value="UDP-glycosyltransferase"/>
</dbReference>
<sequence length="348" mass="39311">NSAHVQLQIKMRLISVILCVFLSFCTIDGFKILCIAPAMSHSHYTLASTLAKDLAKRGHEVTILAPYKEKEPVENLRSLLLTGFVEEWDKVKETMNMFNTGNLPTILTLMQLGGMGGMLVDKTLGHEVVQDLLNSNETFDAVILEHFISDGLRAIAYHFGAVPISFASTSPGTWTNHLVGNIDLPSYTTQVYIESPIHTDFCKRIHNMLLYILQKLYDHLFFYPKQNAIIHKYFPDFPHIYDLMYNTSLILFSSDASFSEPVPKLPNMIEIGGFHVLPTKKLPEDLQKILDNAKNGVVYFSMGSVLNSKDMPSEKRDAILKSLSKLKETVLWKYEEELPGTPSNVIIR</sequence>
<dbReference type="GO" id="GO:0008194">
    <property type="term" value="F:UDP-glycosyltransferase activity"/>
    <property type="evidence" value="ECO:0007669"/>
    <property type="project" value="InterPro"/>
</dbReference>
<gene>
    <name evidence="4" type="ORF">AMK59_8517</name>
</gene>
<organism evidence="4 5">
    <name type="scientific">Oryctes borbonicus</name>
    <dbReference type="NCBI Taxonomy" id="1629725"/>
    <lineage>
        <taxon>Eukaryota</taxon>
        <taxon>Metazoa</taxon>
        <taxon>Ecdysozoa</taxon>
        <taxon>Arthropoda</taxon>
        <taxon>Hexapoda</taxon>
        <taxon>Insecta</taxon>
        <taxon>Pterygota</taxon>
        <taxon>Neoptera</taxon>
        <taxon>Endopterygota</taxon>
        <taxon>Coleoptera</taxon>
        <taxon>Polyphaga</taxon>
        <taxon>Scarabaeiformia</taxon>
        <taxon>Scarabaeidae</taxon>
        <taxon>Dynastinae</taxon>
        <taxon>Oryctes</taxon>
    </lineage>
</organism>
<dbReference type="SUPFAM" id="SSF53756">
    <property type="entry name" value="UDP-Glycosyltransferase/glycogen phosphorylase"/>
    <property type="match status" value="1"/>
</dbReference>
<dbReference type="Proteomes" id="UP000051574">
    <property type="component" value="Unassembled WGS sequence"/>
</dbReference>
<evidence type="ECO:0000313" key="4">
    <source>
        <dbReference type="EMBL" id="KRT79305.1"/>
    </source>
</evidence>
<dbReference type="CDD" id="cd03784">
    <property type="entry name" value="GT1_Gtf-like"/>
    <property type="match status" value="1"/>
</dbReference>
<dbReference type="Gene3D" id="3.40.50.2000">
    <property type="entry name" value="Glycogen Phosphorylase B"/>
    <property type="match status" value="2"/>
</dbReference>
<dbReference type="PANTHER" id="PTHR48043">
    <property type="entry name" value="EG:EG0003.4 PROTEIN-RELATED"/>
    <property type="match status" value="1"/>
</dbReference>
<comment type="caution">
    <text evidence="4">The sequence shown here is derived from an EMBL/GenBank/DDBJ whole genome shotgun (WGS) entry which is preliminary data.</text>
</comment>
<dbReference type="InterPro" id="IPR002213">
    <property type="entry name" value="UDP_glucos_trans"/>
</dbReference>
<reference evidence="4 5" key="1">
    <citation type="submission" date="2015-09" db="EMBL/GenBank/DDBJ databases">
        <title>Draft genome of the scarab beetle Oryctes borbonicus.</title>
        <authorList>
            <person name="Meyer J.M."/>
            <person name="Markov G.V."/>
            <person name="Baskaran P."/>
            <person name="Herrmann M."/>
            <person name="Sommer R.J."/>
            <person name="Roedelsperger C."/>
        </authorList>
    </citation>
    <scope>NUCLEOTIDE SEQUENCE [LARGE SCALE GENOMIC DNA]</scope>
    <source>
        <strain evidence="4">OB123</strain>
        <tissue evidence="4">Whole animal</tissue>
    </source>
</reference>
<evidence type="ECO:0000256" key="3">
    <source>
        <dbReference type="ARBA" id="ARBA00022679"/>
    </source>
</evidence>
<keyword evidence="2" id="KW-0328">Glycosyltransferase</keyword>
<proteinExistence type="inferred from homology"/>
<evidence type="ECO:0000313" key="5">
    <source>
        <dbReference type="Proteomes" id="UP000051574"/>
    </source>
</evidence>
<dbReference type="OrthoDB" id="5835829at2759"/>
<accession>A0A0T6AVY8</accession>
<keyword evidence="3 4" id="KW-0808">Transferase</keyword>
<feature type="non-terminal residue" evidence="4">
    <location>
        <position position="1"/>
    </location>
</feature>
<dbReference type="Pfam" id="PF00201">
    <property type="entry name" value="UDPGT"/>
    <property type="match status" value="1"/>
</dbReference>
<dbReference type="EMBL" id="LJIG01022676">
    <property type="protein sequence ID" value="KRT79305.1"/>
    <property type="molecule type" value="Genomic_DNA"/>
</dbReference>
<comment type="similarity">
    <text evidence="1">Belongs to the UDP-glycosyltransferase family.</text>
</comment>
<evidence type="ECO:0000256" key="2">
    <source>
        <dbReference type="ARBA" id="ARBA00022676"/>
    </source>
</evidence>
<dbReference type="AlphaFoldDB" id="A0A0T6AVY8"/>
<feature type="non-terminal residue" evidence="4">
    <location>
        <position position="348"/>
    </location>
</feature>